<evidence type="ECO:0000259" key="7">
    <source>
        <dbReference type="Pfam" id="PF02826"/>
    </source>
</evidence>
<evidence type="ECO:0000256" key="2">
    <source>
        <dbReference type="ARBA" id="ARBA00022605"/>
    </source>
</evidence>
<dbReference type="PROSITE" id="PS00671">
    <property type="entry name" value="D_2_HYDROXYACID_DH_3"/>
    <property type="match status" value="1"/>
</dbReference>
<comment type="similarity">
    <text evidence="1 5">Belongs to the D-isomer specific 2-hydroxyacid dehydrogenase family.</text>
</comment>
<keyword evidence="4" id="KW-0520">NAD</keyword>
<dbReference type="Proteomes" id="UP000596929">
    <property type="component" value="Unassembled WGS sequence"/>
</dbReference>
<evidence type="ECO:0000256" key="5">
    <source>
        <dbReference type="RuleBase" id="RU003719"/>
    </source>
</evidence>
<name>A0ABR7DHZ8_9CLOT</name>
<reference evidence="8 9" key="1">
    <citation type="submission" date="2020-08" db="EMBL/GenBank/DDBJ databases">
        <title>Genome public.</title>
        <authorList>
            <person name="Liu C."/>
            <person name="Sun Q."/>
        </authorList>
    </citation>
    <scope>NUCLEOTIDE SEQUENCE [LARGE SCALE GENOMIC DNA]</scope>
    <source>
        <strain evidence="8 9">NSJ-6</strain>
    </source>
</reference>
<dbReference type="PANTHER" id="PTHR42789">
    <property type="entry name" value="D-ISOMER SPECIFIC 2-HYDROXYACID DEHYDROGENASE FAMILY PROTEIN (AFU_ORTHOLOGUE AFUA_6G10090)"/>
    <property type="match status" value="1"/>
</dbReference>
<evidence type="ECO:0000256" key="1">
    <source>
        <dbReference type="ARBA" id="ARBA00005854"/>
    </source>
</evidence>
<dbReference type="Pfam" id="PF02826">
    <property type="entry name" value="2-Hacid_dh_C"/>
    <property type="match status" value="1"/>
</dbReference>
<gene>
    <name evidence="8" type="ORF">H8S20_19650</name>
</gene>
<dbReference type="RefSeq" id="WP_186861150.1">
    <property type="nucleotide sequence ID" value="NZ_JACOOO010000048.1"/>
</dbReference>
<dbReference type="InterPro" id="IPR029752">
    <property type="entry name" value="D-isomer_DH_CS1"/>
</dbReference>
<keyword evidence="2" id="KW-0028">Amino-acid biosynthesis</keyword>
<organism evidence="8 9">
    <name type="scientific">Clostridium hominis</name>
    <dbReference type="NCBI Taxonomy" id="2763036"/>
    <lineage>
        <taxon>Bacteria</taxon>
        <taxon>Bacillati</taxon>
        <taxon>Bacillota</taxon>
        <taxon>Clostridia</taxon>
        <taxon>Eubacteriales</taxon>
        <taxon>Clostridiaceae</taxon>
        <taxon>Clostridium</taxon>
    </lineage>
</organism>
<evidence type="ECO:0000313" key="8">
    <source>
        <dbReference type="EMBL" id="MBC5631044.1"/>
    </source>
</evidence>
<comment type="caution">
    <text evidence="8">The sequence shown here is derived from an EMBL/GenBank/DDBJ whole genome shotgun (WGS) entry which is preliminary data.</text>
</comment>
<evidence type="ECO:0000256" key="4">
    <source>
        <dbReference type="ARBA" id="ARBA00023027"/>
    </source>
</evidence>
<dbReference type="SUPFAM" id="SSF51735">
    <property type="entry name" value="NAD(P)-binding Rossmann-fold domains"/>
    <property type="match status" value="1"/>
</dbReference>
<dbReference type="CDD" id="cd05303">
    <property type="entry name" value="PGDH_2"/>
    <property type="match status" value="1"/>
</dbReference>
<dbReference type="InterPro" id="IPR006139">
    <property type="entry name" value="D-isomer_2_OHA_DH_cat_dom"/>
</dbReference>
<dbReference type="PANTHER" id="PTHR42789:SF1">
    <property type="entry name" value="D-ISOMER SPECIFIC 2-HYDROXYACID DEHYDROGENASE FAMILY PROTEIN (AFU_ORTHOLOGUE AFUA_6G10090)"/>
    <property type="match status" value="1"/>
</dbReference>
<dbReference type="InterPro" id="IPR036291">
    <property type="entry name" value="NAD(P)-bd_dom_sf"/>
</dbReference>
<proteinExistence type="inferred from homology"/>
<evidence type="ECO:0000259" key="6">
    <source>
        <dbReference type="Pfam" id="PF00389"/>
    </source>
</evidence>
<keyword evidence="9" id="KW-1185">Reference proteome</keyword>
<protein>
    <submittedName>
        <fullName evidence="8">D-2-hydroxyacid dehydrogenase</fullName>
    </submittedName>
</protein>
<sequence length="304" mass="33758">MIKVLTNDGLQQEAIDNLKLLGMEVTNYHYSKEELKNILKDFDVITIRSATKIDSDILDSLTDESKLKLIIRAGVGVDNIDVPYAKNLGIEVRNTPNASSDSVAELAIAHMFSVARFLADSNFTMRVGSWNKKEYQGIELSGKTLGIIGMGRIGRALAKKASAIGMNVVYYTIEGKYNDLSYKFESLEELLRTSDFISLHVPYDKKIGPIIGRSQFELMKDGVYLINCARGKVVDEDALLEALDNGRVAGAGIDVFEQEPTLNKRLINHKRVSVTPHIGASTKEAQDRIANEVVNIIRNFFSVK</sequence>
<dbReference type="EMBL" id="JACOOO010000048">
    <property type="protein sequence ID" value="MBC5631044.1"/>
    <property type="molecule type" value="Genomic_DNA"/>
</dbReference>
<accession>A0ABR7DHZ8</accession>
<dbReference type="PROSITE" id="PS00065">
    <property type="entry name" value="D_2_HYDROXYACID_DH_1"/>
    <property type="match status" value="1"/>
</dbReference>
<evidence type="ECO:0000256" key="3">
    <source>
        <dbReference type="ARBA" id="ARBA00023002"/>
    </source>
</evidence>
<dbReference type="InterPro" id="IPR029753">
    <property type="entry name" value="D-isomer_DH_CS"/>
</dbReference>
<dbReference type="Pfam" id="PF00389">
    <property type="entry name" value="2-Hacid_dh"/>
    <property type="match status" value="1"/>
</dbReference>
<dbReference type="InterPro" id="IPR050857">
    <property type="entry name" value="D-2-hydroxyacid_DH"/>
</dbReference>
<feature type="domain" description="D-isomer specific 2-hydroxyacid dehydrogenase catalytic" evidence="6">
    <location>
        <begin position="9"/>
        <end position="302"/>
    </location>
</feature>
<feature type="domain" description="D-isomer specific 2-hydroxyacid dehydrogenase NAD-binding" evidence="7">
    <location>
        <begin position="108"/>
        <end position="279"/>
    </location>
</feature>
<dbReference type="InterPro" id="IPR006140">
    <property type="entry name" value="D-isomer_DH_NAD-bd"/>
</dbReference>
<dbReference type="SUPFAM" id="SSF52283">
    <property type="entry name" value="Formate/glycerate dehydrogenase catalytic domain-like"/>
    <property type="match status" value="1"/>
</dbReference>
<dbReference type="Gene3D" id="3.40.50.720">
    <property type="entry name" value="NAD(P)-binding Rossmann-like Domain"/>
    <property type="match status" value="2"/>
</dbReference>
<evidence type="ECO:0000313" key="9">
    <source>
        <dbReference type="Proteomes" id="UP000596929"/>
    </source>
</evidence>
<keyword evidence="3 5" id="KW-0560">Oxidoreductase</keyword>